<evidence type="ECO:0000256" key="4">
    <source>
        <dbReference type="ARBA" id="ARBA00022571"/>
    </source>
</evidence>
<evidence type="ECO:0000256" key="3">
    <source>
        <dbReference type="ARBA" id="ARBA00012338"/>
    </source>
</evidence>
<dbReference type="PRINTS" id="PR00145">
    <property type="entry name" value="ARGSUCLYASE"/>
</dbReference>
<name>H3KFY7_9BURK</name>
<dbReference type="GO" id="GO:0004056">
    <property type="term" value="F:argininosuccinate lyase activity"/>
    <property type="evidence" value="ECO:0007669"/>
    <property type="project" value="UniProtKB-EC"/>
</dbReference>
<dbReference type="InterPro" id="IPR008948">
    <property type="entry name" value="L-Aspartase-like"/>
</dbReference>
<dbReference type="Pfam" id="PF14698">
    <property type="entry name" value="ASL_C2"/>
    <property type="match status" value="1"/>
</dbReference>
<keyword evidence="5 8" id="KW-0456">Lyase</keyword>
<keyword evidence="4" id="KW-0055">Arginine biosynthesis</keyword>
<dbReference type="SUPFAM" id="SSF48557">
    <property type="entry name" value="L-aspartase-like"/>
    <property type="match status" value="1"/>
</dbReference>
<dbReference type="Pfam" id="PF00206">
    <property type="entry name" value="Lyase_1"/>
    <property type="match status" value="1"/>
</dbReference>
<dbReference type="STRING" id="762967.HMPREF9440_01659"/>
<gene>
    <name evidence="8" type="ORF">HMPREF9440_01659</name>
</gene>
<dbReference type="InterPro" id="IPR029419">
    <property type="entry name" value="Arg_succ_lyase_C"/>
</dbReference>
<evidence type="ECO:0000256" key="2">
    <source>
        <dbReference type="ARBA" id="ARBA00004941"/>
    </source>
</evidence>
<evidence type="ECO:0000313" key="9">
    <source>
        <dbReference type="Proteomes" id="UP000004956"/>
    </source>
</evidence>
<keyword evidence="4" id="KW-0028">Amino-acid biosynthesis</keyword>
<dbReference type="InterPro" id="IPR022761">
    <property type="entry name" value="Fumarate_lyase_N"/>
</dbReference>
<dbReference type="UniPathway" id="UPA00068">
    <property type="reaction ID" value="UER00114"/>
</dbReference>
<dbReference type="GO" id="GO:0042450">
    <property type="term" value="P:L-arginine biosynthetic process via ornithine"/>
    <property type="evidence" value="ECO:0007669"/>
    <property type="project" value="InterPro"/>
</dbReference>
<dbReference type="PANTHER" id="PTHR43814:SF1">
    <property type="entry name" value="ARGININOSUCCINATE LYASE"/>
    <property type="match status" value="1"/>
</dbReference>
<organism evidence="8 9">
    <name type="scientific">Sutterella parvirubra YIT 11816</name>
    <dbReference type="NCBI Taxonomy" id="762967"/>
    <lineage>
        <taxon>Bacteria</taxon>
        <taxon>Pseudomonadati</taxon>
        <taxon>Pseudomonadota</taxon>
        <taxon>Betaproteobacteria</taxon>
        <taxon>Burkholderiales</taxon>
        <taxon>Sutterellaceae</taxon>
        <taxon>Sutterella</taxon>
    </lineage>
</organism>
<dbReference type="AlphaFoldDB" id="H3KFY7"/>
<dbReference type="GO" id="GO:0005829">
    <property type="term" value="C:cytosol"/>
    <property type="evidence" value="ECO:0007669"/>
    <property type="project" value="TreeGrafter"/>
</dbReference>
<dbReference type="InterPro" id="IPR000362">
    <property type="entry name" value="Fumarate_lyase_fam"/>
</dbReference>
<accession>H3KFY7</accession>
<comment type="caution">
    <text evidence="8">The sequence shown here is derived from an EMBL/GenBank/DDBJ whole genome shotgun (WGS) entry which is preliminary data.</text>
</comment>
<evidence type="ECO:0000256" key="1">
    <source>
        <dbReference type="ARBA" id="ARBA00000985"/>
    </source>
</evidence>
<dbReference type="OrthoDB" id="9769623at2"/>
<comment type="pathway">
    <text evidence="2">Amino-acid biosynthesis; L-arginine biosynthesis; L-arginine from L-ornithine and carbamoyl phosphate: step 3/3.</text>
</comment>
<evidence type="ECO:0000256" key="5">
    <source>
        <dbReference type="ARBA" id="ARBA00023239"/>
    </source>
</evidence>
<feature type="domain" description="Argininosuccinate lyase C-terminal" evidence="7">
    <location>
        <begin position="354"/>
        <end position="433"/>
    </location>
</feature>
<reference evidence="8 9" key="1">
    <citation type="submission" date="2011-11" db="EMBL/GenBank/DDBJ databases">
        <authorList>
            <person name="Weinstock G."/>
            <person name="Sodergren E."/>
            <person name="Clifton S."/>
            <person name="Fulton L."/>
            <person name="Fulton B."/>
            <person name="Courtney L."/>
            <person name="Fronick C."/>
            <person name="Harrison M."/>
            <person name="Strong C."/>
            <person name="Farmer C."/>
            <person name="Delahaunty K."/>
            <person name="Markovic C."/>
            <person name="Hall O."/>
            <person name="Minx P."/>
            <person name="Tomlinson C."/>
            <person name="Mitreva M."/>
            <person name="Hou S."/>
            <person name="Chen J."/>
            <person name="Wollam A."/>
            <person name="Pepin K.H."/>
            <person name="Johnson M."/>
            <person name="Bhonagiri V."/>
            <person name="Zhang X."/>
            <person name="Suruliraj S."/>
            <person name="Warren W."/>
            <person name="Chinwalla A."/>
            <person name="Mardis E.R."/>
            <person name="Wilson R.K."/>
        </authorList>
    </citation>
    <scope>NUCLEOTIDE SEQUENCE [LARGE SCALE GENOMIC DNA]</scope>
    <source>
        <strain evidence="8 9">YIT 11816</strain>
    </source>
</reference>
<evidence type="ECO:0000313" key="8">
    <source>
        <dbReference type="EMBL" id="EHY30978.1"/>
    </source>
</evidence>
<dbReference type="Proteomes" id="UP000004956">
    <property type="component" value="Unassembled WGS sequence"/>
</dbReference>
<dbReference type="EMBL" id="AFBQ01000251">
    <property type="protein sequence ID" value="EHY30978.1"/>
    <property type="molecule type" value="Genomic_DNA"/>
</dbReference>
<protein>
    <recommendedName>
        <fullName evidence="3">argininosuccinate lyase</fullName>
        <ecNumber evidence="3">4.3.2.1</ecNumber>
    </recommendedName>
</protein>
<proteinExistence type="predicted"/>
<dbReference type="PRINTS" id="PR00149">
    <property type="entry name" value="FUMRATELYASE"/>
</dbReference>
<dbReference type="EC" id="4.3.2.1" evidence="3"/>
<keyword evidence="9" id="KW-1185">Reference proteome</keyword>
<dbReference type="Gene3D" id="1.10.40.30">
    <property type="entry name" value="Fumarase/aspartase (C-terminal domain)"/>
    <property type="match status" value="1"/>
</dbReference>
<dbReference type="Gene3D" id="1.10.275.10">
    <property type="entry name" value="Fumarase/aspartase (N-terminal domain)"/>
    <property type="match status" value="1"/>
</dbReference>
<comment type="catalytic activity">
    <reaction evidence="1">
        <text>2-(N(omega)-L-arginino)succinate = fumarate + L-arginine</text>
        <dbReference type="Rhea" id="RHEA:24020"/>
        <dbReference type="ChEBI" id="CHEBI:29806"/>
        <dbReference type="ChEBI" id="CHEBI:32682"/>
        <dbReference type="ChEBI" id="CHEBI:57472"/>
        <dbReference type="EC" id="4.3.2.1"/>
    </reaction>
</comment>
<dbReference type="PATRIC" id="fig|762967.3.peg.1304"/>
<dbReference type="Gene3D" id="1.20.200.10">
    <property type="entry name" value="Fumarase/aspartase (Central domain)"/>
    <property type="match status" value="1"/>
</dbReference>
<evidence type="ECO:0000259" key="7">
    <source>
        <dbReference type="Pfam" id="PF14698"/>
    </source>
</evidence>
<dbReference type="PANTHER" id="PTHR43814">
    <property type="entry name" value="ARGININOSUCCINATE LYASE"/>
    <property type="match status" value="1"/>
</dbReference>
<evidence type="ECO:0000259" key="6">
    <source>
        <dbReference type="Pfam" id="PF00206"/>
    </source>
</evidence>
<feature type="domain" description="Fumarate lyase N-terminal" evidence="6">
    <location>
        <begin position="49"/>
        <end position="286"/>
    </location>
</feature>
<dbReference type="RefSeq" id="WP_008542712.1">
    <property type="nucleotide sequence ID" value="NZ_JH604985.1"/>
</dbReference>
<dbReference type="InterPro" id="IPR024083">
    <property type="entry name" value="Fumarase/histidase_N"/>
</dbReference>
<sequence length="486" mass="53186">MQNTQPEAAAKTQPRDEFFWISTINKATVVVNRAEGLLDDATARLAARGIRAVEEAAAVDPTKRVKKYIAYEPLLIAATSPEVTLIHAGRSSQDILSTMRMALDWEEAAQIAGALDDVIAKILDLAEQHRDTIVPNYTNGVAAQPNSYAHYLLGFAASFLRDRERLAQCLVRYDMSSMGATVLNGTGWPLNRAAMAAKLGFAREVRNAFDATCQAPVDAVLEIASVAGSIAIHVGSMVNDIMVQYAQPRPWIILQEGGENTYVSSAMPQKRNPGLMNNCRADASDVLAEMNAVHMRAHNVVPGMTDGKSVEKNTRMARAAVGMLKRFLKVLNALRINPERALEELNSDWTASQEIADRLMRNYGLPFRIGHHVASAMVSWARAENVLPLAFPYAQMQRIYGDVVRAEFPEAPADLPMSEAEFRDALDPKGIVAARRTSGSAAPAEVDAMLREAREELQLRRERLAASVADKCAAVAALEREFAAFL</sequence>
<dbReference type="HOGENOM" id="CLU_027272_3_5_4"/>
<dbReference type="InterPro" id="IPR009049">
    <property type="entry name" value="Argininosuccinate_lyase"/>
</dbReference>